<reference evidence="6 7" key="1">
    <citation type="submission" date="2019-03" db="EMBL/GenBank/DDBJ databases">
        <title>Genomic Encyclopedia of Type Strains, Phase IV (KMG-IV): sequencing the most valuable type-strain genomes for metagenomic binning, comparative biology and taxonomic classification.</title>
        <authorList>
            <person name="Goeker M."/>
        </authorList>
    </citation>
    <scope>NUCLEOTIDE SEQUENCE [LARGE SCALE GENOMIC DNA]</scope>
    <source>
        <strain evidence="6 7">DSM 28679</strain>
    </source>
</reference>
<dbReference type="GO" id="GO:0097347">
    <property type="term" value="C:TAM protein secretion complex"/>
    <property type="evidence" value="ECO:0007669"/>
    <property type="project" value="TreeGrafter"/>
</dbReference>
<protein>
    <submittedName>
        <fullName evidence="6">Translocation and assembly module TamB</fullName>
    </submittedName>
</protein>
<proteinExistence type="predicted"/>
<keyword evidence="3" id="KW-1133">Transmembrane helix</keyword>
<dbReference type="PANTHER" id="PTHR36985:SF1">
    <property type="entry name" value="TRANSLOCATION AND ASSEMBLY MODULE SUBUNIT TAMB"/>
    <property type="match status" value="1"/>
</dbReference>
<evidence type="ECO:0000256" key="3">
    <source>
        <dbReference type="ARBA" id="ARBA00022989"/>
    </source>
</evidence>
<dbReference type="Proteomes" id="UP000294575">
    <property type="component" value="Unassembled WGS sequence"/>
</dbReference>
<dbReference type="PANTHER" id="PTHR36985">
    <property type="entry name" value="TRANSLOCATION AND ASSEMBLY MODULE SUBUNIT TAMB"/>
    <property type="match status" value="1"/>
</dbReference>
<evidence type="ECO:0000256" key="2">
    <source>
        <dbReference type="ARBA" id="ARBA00022692"/>
    </source>
</evidence>
<dbReference type="AlphaFoldDB" id="A0A4R6U6G0"/>
<sequence length="1226" mass="131971">MTRARRILLWVVLPLLAVLVMLPLAGTGLLLSEAGSRWVLERVPGLSLERYRGALLGQWQAERLQWQDDATLVVLEQPLMELDAACLWRGMLCLERLQIQQVALTLPESTDEPGEPATDVELPDISLPVSLRIGQLAIGELLLNDEPLLNDLNLAASAAGNELVVGNLSLAYDNYHAVLNGRLQLDGKWPLELVLDAGGDLPELGQQKISIRLDGELQDEVRLDGALQGVLSGSLQARVQPLLAALPASLELVLEQLELGGALPEDMVVQNLHLSADGSLEQGFAWRLDSALQARQQAFTLAGHGNAGVSGAEVVQLRLAHADSGHVLVAGKADWTDSLDASATVNVESFPWQYLAGMDEAPVQVDSARLVFDYADDRYQGSVQGNLHGPAGEFAIDSRLQGDAGRVRVEPLQVTAGSGRVHGVLDAAWQDAVSWAAALDIENLDPAYWVADLPGRLGGHLHSEGRLAGETLELTADVQLDGQLRQQPLKARLQAAGKGEHWQLPVLDVRLGDNRIQGQAQLDNELSGRLKLDMPKPGQLQPGISGSLQGQILLGGTPQQPDADIQLNGRGLAFEGQRLRDLRLQAQLEQGHSGKLSLLVRGLASGEEMLGQLQLNAAGSLEKHQLDASLTGPLANAGLRLSGSLQEDSLHWLGQLEQLKFKVENQDWQLERAMEVDYLHERHARLGAHCLISSHGRLCADGRQQLLPQLQLDYRLQQLMLASLQPWLPSGLGIEGRLNGQLQVQEDKNGLKGQVVLDAGQGALLLEDEEQRFAWRTLQVAADLQPDTVDARIELQGAEQGRLLIRSRIDPRPDDKPLNGSFDLRDLDLHVLHGFVPDIEHLQGRITGQGEIAGTLLQPVVDGEILLADGHVGGGMLPVSLEQLGLAIRISGQQARLEGGWRSGDKGVASLSGDLGWADELSAAIDLKGSDLPVFVQPYADLQVAPDLHIAYGAAGLAVTGSIAVPRGNITVPELPPDSVSVSSDTVVVGREQQESGPEVHMRIAIDVGSERLKFSGFGLTSDVQGKLLIADNLSGRGVLELKNGRFRGYGQKLDLRRARLIFSGPLTQPYIDIEAVRVTGDVTAGLRVSGLAEQPQAEVFSEPPMAQEQAMSWLLLGKPLGSSEDGNMMAEAAVGLGLMGALPVTQKLADSLGIEDFQLESEGSGDATSVVASGQITERLSLRYGVGIFEPGTTLGLRYKLTRRLYLDAASGLANSLDLFYRRSF</sequence>
<evidence type="ECO:0000256" key="4">
    <source>
        <dbReference type="ARBA" id="ARBA00023136"/>
    </source>
</evidence>
<feature type="domain" description="Translocation and assembly module TamB C-terminal" evidence="5">
    <location>
        <begin position="904"/>
        <end position="1226"/>
    </location>
</feature>
<comment type="caution">
    <text evidence="6">The sequence shown here is derived from an EMBL/GenBank/DDBJ whole genome shotgun (WGS) entry which is preliminary data.</text>
</comment>
<dbReference type="RefSeq" id="WP_101496321.1">
    <property type="nucleotide sequence ID" value="NZ_LNJZ01000005.1"/>
</dbReference>
<dbReference type="EMBL" id="SNYK01000004">
    <property type="protein sequence ID" value="TDQ38614.1"/>
    <property type="molecule type" value="Genomic_DNA"/>
</dbReference>
<name>A0A4R6U6G0_9GAMM</name>
<organism evidence="6 7">
    <name type="scientific">Thiopseudomonas denitrificans</name>
    <dbReference type="NCBI Taxonomy" id="1501432"/>
    <lineage>
        <taxon>Bacteria</taxon>
        <taxon>Pseudomonadati</taxon>
        <taxon>Pseudomonadota</taxon>
        <taxon>Gammaproteobacteria</taxon>
        <taxon>Pseudomonadales</taxon>
        <taxon>Pseudomonadaceae</taxon>
        <taxon>Thiopseudomonas</taxon>
    </lineage>
</organism>
<accession>A0A4R6U6G0</accession>
<keyword evidence="2" id="KW-0812">Transmembrane</keyword>
<dbReference type="Pfam" id="PF04357">
    <property type="entry name" value="TamB"/>
    <property type="match status" value="1"/>
</dbReference>
<comment type="subcellular location">
    <subcellularLocation>
        <location evidence="1">Membrane</location>
        <topology evidence="1">Single-pass membrane protein</topology>
    </subcellularLocation>
</comment>
<keyword evidence="4" id="KW-0472">Membrane</keyword>
<gene>
    <name evidence="6" type="ORF">DFQ45_104194</name>
</gene>
<evidence type="ECO:0000256" key="1">
    <source>
        <dbReference type="ARBA" id="ARBA00004167"/>
    </source>
</evidence>
<dbReference type="OrthoDB" id="5555605at2"/>
<dbReference type="GO" id="GO:0009306">
    <property type="term" value="P:protein secretion"/>
    <property type="evidence" value="ECO:0007669"/>
    <property type="project" value="InterPro"/>
</dbReference>
<evidence type="ECO:0000313" key="7">
    <source>
        <dbReference type="Proteomes" id="UP000294575"/>
    </source>
</evidence>
<keyword evidence="7" id="KW-1185">Reference proteome</keyword>
<evidence type="ECO:0000259" key="5">
    <source>
        <dbReference type="Pfam" id="PF04357"/>
    </source>
</evidence>
<dbReference type="InterPro" id="IPR007452">
    <property type="entry name" value="TamB_C"/>
</dbReference>
<dbReference type="GO" id="GO:0005886">
    <property type="term" value="C:plasma membrane"/>
    <property type="evidence" value="ECO:0007669"/>
    <property type="project" value="InterPro"/>
</dbReference>
<evidence type="ECO:0000313" key="6">
    <source>
        <dbReference type="EMBL" id="TDQ38614.1"/>
    </source>
</evidence>